<organism evidence="3 4">
    <name type="scientific">Prauserella shujinwangii</name>
    <dbReference type="NCBI Taxonomy" id="1453103"/>
    <lineage>
        <taxon>Bacteria</taxon>
        <taxon>Bacillati</taxon>
        <taxon>Actinomycetota</taxon>
        <taxon>Actinomycetes</taxon>
        <taxon>Pseudonocardiales</taxon>
        <taxon>Pseudonocardiaceae</taxon>
        <taxon>Prauserella</taxon>
    </lineage>
</organism>
<evidence type="ECO:0000256" key="2">
    <source>
        <dbReference type="SAM" id="SignalP"/>
    </source>
</evidence>
<evidence type="ECO:0000313" key="4">
    <source>
        <dbReference type="Proteomes" id="UP000238362"/>
    </source>
</evidence>
<keyword evidence="4" id="KW-1185">Reference proteome</keyword>
<evidence type="ECO:0000256" key="1">
    <source>
        <dbReference type="SAM" id="MobiDB-lite"/>
    </source>
</evidence>
<dbReference type="OrthoDB" id="3622719at2"/>
<proteinExistence type="predicted"/>
<feature type="chain" id="PRO_5038620524" evidence="2">
    <location>
        <begin position="22"/>
        <end position="195"/>
    </location>
</feature>
<reference evidence="3 4" key="1">
    <citation type="submission" date="2018-03" db="EMBL/GenBank/DDBJ databases">
        <title>Genomic Encyclopedia of Type Strains, Phase III (KMG-III): the genomes of soil and plant-associated and newly described type strains.</title>
        <authorList>
            <person name="Whitman W."/>
        </authorList>
    </citation>
    <scope>NUCLEOTIDE SEQUENCE [LARGE SCALE GENOMIC DNA]</scope>
    <source>
        <strain evidence="3 4">CGMCC 4.7125</strain>
    </source>
</reference>
<dbReference type="EMBL" id="PVNH01000001">
    <property type="protein sequence ID" value="PRX51134.1"/>
    <property type="molecule type" value="Genomic_DNA"/>
</dbReference>
<gene>
    <name evidence="3" type="ORF">B0I33_101287</name>
</gene>
<feature type="signal peptide" evidence="2">
    <location>
        <begin position="1"/>
        <end position="21"/>
    </location>
</feature>
<protein>
    <submittedName>
        <fullName evidence="3">Uncharacterized protein DUF3558</fullName>
    </submittedName>
</protein>
<keyword evidence="2" id="KW-0732">Signal</keyword>
<dbReference type="Proteomes" id="UP000238362">
    <property type="component" value="Unassembled WGS sequence"/>
</dbReference>
<feature type="compositionally biased region" description="Low complexity" evidence="1">
    <location>
        <begin position="36"/>
        <end position="55"/>
    </location>
</feature>
<dbReference type="RefSeq" id="WP_106176642.1">
    <property type="nucleotide sequence ID" value="NZ_PVNH01000001.1"/>
</dbReference>
<sequence length="195" mass="19595">MRGVRNRGGLLLACAVTLPLAACGATQVAGGQGERVAPAAASVRPAPSEPGGSPAPSSPPRATPVPLSALHPCDLLSPSERSRVGLTVPGTETTIGEARACDFTEPGAFGVTITVDERSGLGEAAPERARRTWIGGHEAARVADEAADDGTCAVLLAVGVAASVQVDVSNAGFRGTEQACARADTVARLIEPDLP</sequence>
<feature type="region of interest" description="Disordered" evidence="1">
    <location>
        <begin position="36"/>
        <end position="69"/>
    </location>
</feature>
<evidence type="ECO:0000313" key="3">
    <source>
        <dbReference type="EMBL" id="PRX51134.1"/>
    </source>
</evidence>
<dbReference type="InterPro" id="IPR024520">
    <property type="entry name" value="DUF3558"/>
</dbReference>
<name>A0A2T0M315_9PSEU</name>
<accession>A0A2T0M315</accession>
<dbReference type="Pfam" id="PF12079">
    <property type="entry name" value="DUF3558"/>
    <property type="match status" value="1"/>
</dbReference>
<comment type="caution">
    <text evidence="3">The sequence shown here is derived from an EMBL/GenBank/DDBJ whole genome shotgun (WGS) entry which is preliminary data.</text>
</comment>
<dbReference type="AlphaFoldDB" id="A0A2T0M315"/>